<comment type="caution">
    <text evidence="1">The sequence shown here is derived from an EMBL/GenBank/DDBJ whole genome shotgun (WGS) entry which is preliminary data.</text>
</comment>
<gene>
    <name evidence="1" type="ORF">K1T71_005646</name>
</gene>
<keyword evidence="2" id="KW-1185">Reference proteome</keyword>
<evidence type="ECO:0000313" key="1">
    <source>
        <dbReference type="EMBL" id="KAJ0178871.1"/>
    </source>
</evidence>
<proteinExistence type="predicted"/>
<dbReference type="EMBL" id="CM034395">
    <property type="protein sequence ID" value="KAJ0178871.1"/>
    <property type="molecule type" value="Genomic_DNA"/>
</dbReference>
<accession>A0ACC1D4U2</accession>
<organism evidence="1 2">
    <name type="scientific">Dendrolimus kikuchii</name>
    <dbReference type="NCBI Taxonomy" id="765133"/>
    <lineage>
        <taxon>Eukaryota</taxon>
        <taxon>Metazoa</taxon>
        <taxon>Ecdysozoa</taxon>
        <taxon>Arthropoda</taxon>
        <taxon>Hexapoda</taxon>
        <taxon>Insecta</taxon>
        <taxon>Pterygota</taxon>
        <taxon>Neoptera</taxon>
        <taxon>Endopterygota</taxon>
        <taxon>Lepidoptera</taxon>
        <taxon>Glossata</taxon>
        <taxon>Ditrysia</taxon>
        <taxon>Bombycoidea</taxon>
        <taxon>Lasiocampidae</taxon>
        <taxon>Dendrolimus</taxon>
    </lineage>
</organism>
<evidence type="ECO:0000313" key="2">
    <source>
        <dbReference type="Proteomes" id="UP000824533"/>
    </source>
</evidence>
<protein>
    <submittedName>
        <fullName evidence="1">Uncharacterized protein</fullName>
    </submittedName>
</protein>
<sequence>MRSACRVVQYGAVLASLSLLCLAHGATLLEINAGLSNYSFPDDFILGVSTAAFQIEGGWNEGGRGESMWDSYLHEHPSFTEDGSNGDIAADSYHKYMEDVEMIKNLRVEYYRMSISWPRLLPYGTDNYVNKEGVKYYRNLFEELLKVNITPVVTLFHWDLPTPLMDLGGWSNPLMVDYFADYARVAFDLYGDIIKTWTTMNEPQQHCYNGYGSDYFVPALKSHGVGEYLCAHYMLLAHAKAYHLYNREYRPHQNGVIGITLDCFWVEPKDPTKPGDRQAVIDYLQMHFGIFAHPIFSEEGDYPALVRDRIDNMSLAQGFTRSRLPTFSFDELKSLKGSSDFFGLNHYTTFLVTPSEMEDEWRVPSWDHDTGVEITQNPNWPKPGAEWLSVHPPGFRKLINWITKNYGKGVPIIVTENGMSDNGQLNDYDRVSYYNKYLYQLLLAIHEDGCNVKGYFAWTLMDDFEWNAGYTTKFGLYKVDFTSPNRTRTPKLSALNYAEIVRTRQINFDLYKPPPNYNLNHL</sequence>
<name>A0ACC1D4U2_9NEOP</name>
<dbReference type="Proteomes" id="UP000824533">
    <property type="component" value="Linkage Group LG09"/>
</dbReference>
<reference evidence="1 2" key="1">
    <citation type="journal article" date="2021" name="Front. Genet.">
        <title>Chromosome-Level Genome Assembly Reveals Significant Gene Expansion in the Toll and IMD Signaling Pathways of Dendrolimus kikuchii.</title>
        <authorList>
            <person name="Zhou J."/>
            <person name="Wu P."/>
            <person name="Xiong Z."/>
            <person name="Liu N."/>
            <person name="Zhao N."/>
            <person name="Ji M."/>
            <person name="Qiu Y."/>
            <person name="Yang B."/>
        </authorList>
    </citation>
    <scope>NUCLEOTIDE SEQUENCE [LARGE SCALE GENOMIC DNA]</scope>
    <source>
        <strain evidence="1">Ann1</strain>
    </source>
</reference>